<evidence type="ECO:0000256" key="2">
    <source>
        <dbReference type="ARBA" id="ARBA00023125"/>
    </source>
</evidence>
<evidence type="ECO:0000256" key="1">
    <source>
        <dbReference type="ARBA" id="ARBA00023015"/>
    </source>
</evidence>
<dbReference type="PROSITE" id="PS00041">
    <property type="entry name" value="HTH_ARAC_FAMILY_1"/>
    <property type="match status" value="1"/>
</dbReference>
<dbReference type="InterPro" id="IPR050204">
    <property type="entry name" value="AraC_XylS_family_regulators"/>
</dbReference>
<feature type="domain" description="HTH araC/xylS-type" evidence="4">
    <location>
        <begin position="217"/>
        <end position="318"/>
    </location>
</feature>
<dbReference type="RefSeq" id="WP_095686960.1">
    <property type="nucleotide sequence ID" value="NZ_JBHRXO010000082.1"/>
</dbReference>
<dbReference type="KEGG" id="shyd:CJD35_06530"/>
<name>A0A249MSL6_SPHXE</name>
<dbReference type="AlphaFoldDB" id="A0A249MSL6"/>
<dbReference type="InterPro" id="IPR035418">
    <property type="entry name" value="AraC-bd_2"/>
</dbReference>
<dbReference type="Gene3D" id="1.10.10.60">
    <property type="entry name" value="Homeodomain-like"/>
    <property type="match status" value="1"/>
</dbReference>
<dbReference type="Pfam" id="PF14525">
    <property type="entry name" value="AraC_binding_2"/>
    <property type="match status" value="1"/>
</dbReference>
<dbReference type="SUPFAM" id="SSF46689">
    <property type="entry name" value="Homeodomain-like"/>
    <property type="match status" value="1"/>
</dbReference>
<evidence type="ECO:0000313" key="5">
    <source>
        <dbReference type="EMBL" id="ASY44139.1"/>
    </source>
</evidence>
<dbReference type="InterPro" id="IPR009057">
    <property type="entry name" value="Homeodomain-like_sf"/>
</dbReference>
<keyword evidence="1" id="KW-0805">Transcription regulation</keyword>
<reference evidence="5 6" key="1">
    <citation type="submission" date="2017-08" db="EMBL/GenBank/DDBJ databases">
        <title>Whole Genome Sequence of Sphingobium hydrophobicum C1: Insights into Adaption to the Electronic-waste Contaminated Sediment.</title>
        <authorList>
            <person name="Song D."/>
            <person name="Chen X."/>
            <person name="Xu M."/>
        </authorList>
    </citation>
    <scope>NUCLEOTIDE SEQUENCE [LARGE SCALE GENOMIC DNA]</scope>
    <source>
        <strain evidence="5 6">C1</strain>
    </source>
</reference>
<protein>
    <recommendedName>
        <fullName evidence="4">HTH araC/xylS-type domain-containing protein</fullName>
    </recommendedName>
</protein>
<dbReference type="InterPro" id="IPR020449">
    <property type="entry name" value="Tscrpt_reg_AraC-type_HTH"/>
</dbReference>
<dbReference type="Proteomes" id="UP000217141">
    <property type="component" value="Chromosome I"/>
</dbReference>
<sequence>MTARVHDPRDWKWSSAEVEGGSPLVAWSRMLSSQIAEMAVESELGANFDAAWTRYGLGPLELNFLSCKPQTVSRSPEMVARDRAPFFELLYARSGLINVSHGRFRSSVPEGAFVILNDQLEYGLDFPEGSNCLTVRMPEPWLTPWIASPHDVIGRPLGVDQPWARPLAGLLTAIADAGLESAALPRAVVADQIGAMCALLAEAGSAEDIGRNDGLTKRIRAAIRERHADTAIDPSIIADELGISRRHLHRVLAGNSTTFGALLNAIRLSRAELLLSDPRNGDMSIGTIAWEVGYEDQGHFARLFKKRRGVTASQFRAALRRNQH</sequence>
<dbReference type="GO" id="GO:0043565">
    <property type="term" value="F:sequence-specific DNA binding"/>
    <property type="evidence" value="ECO:0007669"/>
    <property type="project" value="InterPro"/>
</dbReference>
<dbReference type="Pfam" id="PF12833">
    <property type="entry name" value="HTH_18"/>
    <property type="match status" value="1"/>
</dbReference>
<dbReference type="PRINTS" id="PR00032">
    <property type="entry name" value="HTHARAC"/>
</dbReference>
<accession>A0A249MSL6</accession>
<dbReference type="PROSITE" id="PS01124">
    <property type="entry name" value="HTH_ARAC_FAMILY_2"/>
    <property type="match status" value="1"/>
</dbReference>
<evidence type="ECO:0000313" key="6">
    <source>
        <dbReference type="Proteomes" id="UP000217141"/>
    </source>
</evidence>
<dbReference type="EMBL" id="CP022745">
    <property type="protein sequence ID" value="ASY44139.1"/>
    <property type="molecule type" value="Genomic_DNA"/>
</dbReference>
<proteinExistence type="predicted"/>
<keyword evidence="2" id="KW-0238">DNA-binding</keyword>
<evidence type="ECO:0000259" key="4">
    <source>
        <dbReference type="PROSITE" id="PS01124"/>
    </source>
</evidence>
<gene>
    <name evidence="5" type="ORF">CJD35_06530</name>
</gene>
<keyword evidence="3" id="KW-0804">Transcription</keyword>
<dbReference type="InterPro" id="IPR018060">
    <property type="entry name" value="HTH_AraC"/>
</dbReference>
<dbReference type="GO" id="GO:0003700">
    <property type="term" value="F:DNA-binding transcription factor activity"/>
    <property type="evidence" value="ECO:0007669"/>
    <property type="project" value="InterPro"/>
</dbReference>
<evidence type="ECO:0000256" key="3">
    <source>
        <dbReference type="ARBA" id="ARBA00023163"/>
    </source>
</evidence>
<dbReference type="PANTHER" id="PTHR46796">
    <property type="entry name" value="HTH-TYPE TRANSCRIPTIONAL ACTIVATOR RHAS-RELATED"/>
    <property type="match status" value="1"/>
</dbReference>
<dbReference type="SMART" id="SM00342">
    <property type="entry name" value="HTH_ARAC"/>
    <property type="match status" value="1"/>
</dbReference>
<organism evidence="5 6">
    <name type="scientific">Sphingobium xenophagum</name>
    <dbReference type="NCBI Taxonomy" id="121428"/>
    <lineage>
        <taxon>Bacteria</taxon>
        <taxon>Pseudomonadati</taxon>
        <taxon>Pseudomonadota</taxon>
        <taxon>Alphaproteobacteria</taxon>
        <taxon>Sphingomonadales</taxon>
        <taxon>Sphingomonadaceae</taxon>
        <taxon>Sphingobium</taxon>
    </lineage>
</organism>
<dbReference type="PANTHER" id="PTHR46796:SF6">
    <property type="entry name" value="ARAC SUBFAMILY"/>
    <property type="match status" value="1"/>
</dbReference>
<dbReference type="InterPro" id="IPR018062">
    <property type="entry name" value="HTH_AraC-typ_CS"/>
</dbReference>